<reference evidence="7 8" key="1">
    <citation type="submission" date="2016-10" db="EMBL/GenBank/DDBJ databases">
        <authorList>
            <person name="de Groot N.N."/>
        </authorList>
    </citation>
    <scope>NUCLEOTIDE SEQUENCE [LARGE SCALE GENOMIC DNA]</scope>
    <source>
        <strain evidence="7 8">MT12</strain>
    </source>
</reference>
<dbReference type="PANTHER" id="PTHR42978">
    <property type="entry name" value="QUORUM-QUENCHING LACTONASE YTNP-RELATED-RELATED"/>
    <property type="match status" value="1"/>
</dbReference>
<feature type="domain" description="Metallo-beta-lactamase" evidence="6">
    <location>
        <begin position="62"/>
        <end position="260"/>
    </location>
</feature>
<dbReference type="RefSeq" id="WP_425304818.1">
    <property type="nucleotide sequence ID" value="NZ_FNTH01000001.1"/>
</dbReference>
<keyword evidence="3" id="KW-0378">Hydrolase</keyword>
<dbReference type="Gene3D" id="3.60.15.10">
    <property type="entry name" value="Ribonuclease Z/Hydroxyacylglutathione hydrolase-like"/>
    <property type="match status" value="1"/>
</dbReference>
<evidence type="ECO:0000256" key="2">
    <source>
        <dbReference type="ARBA" id="ARBA00022723"/>
    </source>
</evidence>
<accession>A0A1H4X5Y3</accession>
<feature type="signal peptide" evidence="5">
    <location>
        <begin position="1"/>
        <end position="23"/>
    </location>
</feature>
<evidence type="ECO:0000259" key="6">
    <source>
        <dbReference type="SMART" id="SM00849"/>
    </source>
</evidence>
<keyword evidence="2" id="KW-0479">Metal-binding</keyword>
<dbReference type="EMBL" id="FNTH01000001">
    <property type="protein sequence ID" value="SED00965.1"/>
    <property type="molecule type" value="Genomic_DNA"/>
</dbReference>
<dbReference type="GO" id="GO:0046872">
    <property type="term" value="F:metal ion binding"/>
    <property type="evidence" value="ECO:0007669"/>
    <property type="project" value="UniProtKB-KW"/>
</dbReference>
<organism evidence="7 8">
    <name type="scientific">Bradyrhizobium erythrophlei</name>
    <dbReference type="NCBI Taxonomy" id="1437360"/>
    <lineage>
        <taxon>Bacteria</taxon>
        <taxon>Pseudomonadati</taxon>
        <taxon>Pseudomonadota</taxon>
        <taxon>Alphaproteobacteria</taxon>
        <taxon>Hyphomicrobiales</taxon>
        <taxon>Nitrobacteraceae</taxon>
        <taxon>Bradyrhizobium</taxon>
    </lineage>
</organism>
<evidence type="ECO:0000256" key="5">
    <source>
        <dbReference type="SAM" id="SignalP"/>
    </source>
</evidence>
<feature type="chain" id="PRO_5011496646" evidence="5">
    <location>
        <begin position="24"/>
        <end position="276"/>
    </location>
</feature>
<dbReference type="PANTHER" id="PTHR42978:SF3">
    <property type="entry name" value="BLR3078 PROTEIN"/>
    <property type="match status" value="1"/>
</dbReference>
<keyword evidence="4" id="KW-0862">Zinc</keyword>
<dbReference type="AlphaFoldDB" id="A0A1H4X5Y3"/>
<dbReference type="SMART" id="SM00849">
    <property type="entry name" value="Lactamase_B"/>
    <property type="match status" value="1"/>
</dbReference>
<dbReference type="Proteomes" id="UP000198992">
    <property type="component" value="Unassembled WGS sequence"/>
</dbReference>
<proteinExistence type="inferred from homology"/>
<keyword evidence="5" id="KW-0732">Signal</keyword>
<evidence type="ECO:0000256" key="1">
    <source>
        <dbReference type="ARBA" id="ARBA00007749"/>
    </source>
</evidence>
<dbReference type="GO" id="GO:0016787">
    <property type="term" value="F:hydrolase activity"/>
    <property type="evidence" value="ECO:0007669"/>
    <property type="project" value="UniProtKB-KW"/>
</dbReference>
<protein>
    <submittedName>
        <fullName evidence="7">Glyoxylase, beta-lactamase superfamily II</fullName>
    </submittedName>
</protein>
<evidence type="ECO:0000313" key="8">
    <source>
        <dbReference type="Proteomes" id="UP000198992"/>
    </source>
</evidence>
<dbReference type="InterPro" id="IPR051013">
    <property type="entry name" value="MBL_superfamily_lactonases"/>
</dbReference>
<comment type="similarity">
    <text evidence="1">Belongs to the metallo-beta-lactamase superfamily.</text>
</comment>
<dbReference type="InterPro" id="IPR036866">
    <property type="entry name" value="RibonucZ/Hydroxyglut_hydro"/>
</dbReference>
<evidence type="ECO:0000256" key="4">
    <source>
        <dbReference type="ARBA" id="ARBA00022833"/>
    </source>
</evidence>
<evidence type="ECO:0000256" key="3">
    <source>
        <dbReference type="ARBA" id="ARBA00022801"/>
    </source>
</evidence>
<dbReference type="CDD" id="cd07729">
    <property type="entry name" value="AHL_lactonase_MBL-fold"/>
    <property type="match status" value="1"/>
</dbReference>
<sequence>MRMISATFAMVFAFALSFGGAHAQSGKSGVEKLYILSCGEGIAGDISLWSPGINEGKSMDFVDSCYLIKHKEGWFLWDTGLSDSVAALPNGLPPANPKFIHWRRAKTLAAQLAELNVLPADIKKIAVSHTHPDHIGNVELFPQAMLYVQKVEYEWPNPDGTPRFRPEHPVTKVEGDLDVFGDGSIVLLATPGHTPGHQVLLVKLPKTGNIVLSGDLAHFMSNWENRGVPTFNTSKDQTNSSMQRVADILKKENATLWINHDKVQRDAQKLSPEFYD</sequence>
<dbReference type="Pfam" id="PF00753">
    <property type="entry name" value="Lactamase_B"/>
    <property type="match status" value="1"/>
</dbReference>
<dbReference type="SUPFAM" id="SSF56281">
    <property type="entry name" value="Metallo-hydrolase/oxidoreductase"/>
    <property type="match status" value="1"/>
</dbReference>
<evidence type="ECO:0000313" key="7">
    <source>
        <dbReference type="EMBL" id="SED00965.1"/>
    </source>
</evidence>
<dbReference type="InterPro" id="IPR001279">
    <property type="entry name" value="Metallo-B-lactamas"/>
</dbReference>
<name>A0A1H4X5Y3_9BRAD</name>
<gene>
    <name evidence="7" type="ORF">SAMN05444164_3393</name>
</gene>